<proteinExistence type="inferred from homology"/>
<dbReference type="InterPro" id="IPR050090">
    <property type="entry name" value="Tyrosine_recombinase_XerCD"/>
</dbReference>
<dbReference type="OrthoDB" id="107900at2"/>
<dbReference type="PROSITE" id="PS51900">
    <property type="entry name" value="CB"/>
    <property type="match status" value="1"/>
</dbReference>
<dbReference type="InterPro" id="IPR044068">
    <property type="entry name" value="CB"/>
</dbReference>
<protein>
    <submittedName>
        <fullName evidence="7">Recombinase XerD</fullName>
    </submittedName>
</protein>
<sequence>MKKRARNIELSSVELDLLRGLFDKENKVNQIKKVKFDELITQFISKCVARGLSESTIIFYESELKVFRYFLVDCLPELLDNFLGLNADDIENYKHYLIHVRGAKKGNVNSKLKALKTFIRSTPLKNSVGSQIEFMRDEKYKVNAFTTKQVKALLKQPNKRTYTGFRDYIIMMLLLDTGIRSRELVELKTNNLNTIDKNIFINKAKNGLSRVVPISDKVMYLLEVLLDLNNQKEYIFQTIQGSKLNRETVYKKLKRYGELAGINKEARVSAHTFRHTFAKLSIQNGANIFELQKILGHQTLDMVRVYVNLYDSEINKAHEKFSPTKNF</sequence>
<dbReference type="GO" id="GO:0015074">
    <property type="term" value="P:DNA integration"/>
    <property type="evidence" value="ECO:0007669"/>
    <property type="project" value="InterPro"/>
</dbReference>
<dbReference type="SUPFAM" id="SSF56349">
    <property type="entry name" value="DNA breaking-rejoining enzymes"/>
    <property type="match status" value="1"/>
</dbReference>
<evidence type="ECO:0000259" key="6">
    <source>
        <dbReference type="PROSITE" id="PS51900"/>
    </source>
</evidence>
<dbReference type="PROSITE" id="PS51898">
    <property type="entry name" value="TYR_RECOMBINASE"/>
    <property type="match status" value="1"/>
</dbReference>
<evidence type="ECO:0000313" key="7">
    <source>
        <dbReference type="EMBL" id="REH94323.1"/>
    </source>
</evidence>
<gene>
    <name evidence="7" type="ORF">DOS83_07690</name>
</gene>
<evidence type="ECO:0000256" key="3">
    <source>
        <dbReference type="ARBA" id="ARBA00023172"/>
    </source>
</evidence>
<accession>A0A3E0INZ8</accession>
<dbReference type="Gene3D" id="1.10.150.130">
    <property type="match status" value="1"/>
</dbReference>
<comment type="caution">
    <text evidence="7">The sequence shown here is derived from an EMBL/GenBank/DDBJ whole genome shotgun (WGS) entry which is preliminary data.</text>
</comment>
<dbReference type="PANTHER" id="PTHR30349:SF41">
    <property type="entry name" value="INTEGRASE_RECOMBINASE PROTEIN MJ0367-RELATED"/>
    <property type="match status" value="1"/>
</dbReference>
<keyword evidence="2 4" id="KW-0238">DNA-binding</keyword>
<evidence type="ECO:0000256" key="4">
    <source>
        <dbReference type="PROSITE-ProRule" id="PRU01248"/>
    </source>
</evidence>
<evidence type="ECO:0000256" key="2">
    <source>
        <dbReference type="ARBA" id="ARBA00023125"/>
    </source>
</evidence>
<dbReference type="CDD" id="cd00397">
    <property type="entry name" value="DNA_BRE_C"/>
    <property type="match status" value="1"/>
</dbReference>
<dbReference type="Proteomes" id="UP000256562">
    <property type="component" value="Unassembled WGS sequence"/>
</dbReference>
<dbReference type="InterPro" id="IPR011010">
    <property type="entry name" value="DNA_brk_join_enz"/>
</dbReference>
<dbReference type="InterPro" id="IPR010998">
    <property type="entry name" value="Integrase_recombinase_N"/>
</dbReference>
<evidence type="ECO:0000256" key="1">
    <source>
        <dbReference type="ARBA" id="ARBA00008857"/>
    </source>
</evidence>
<dbReference type="InterPro" id="IPR013762">
    <property type="entry name" value="Integrase-like_cat_sf"/>
</dbReference>
<keyword evidence="3" id="KW-0233">DNA recombination</keyword>
<comment type="similarity">
    <text evidence="1">Belongs to the 'phage' integrase family.</text>
</comment>
<dbReference type="InterPro" id="IPR002104">
    <property type="entry name" value="Integrase_catalytic"/>
</dbReference>
<feature type="domain" description="Core-binding (CB)" evidence="6">
    <location>
        <begin position="34"/>
        <end position="123"/>
    </location>
</feature>
<organism evidence="7 8">
    <name type="scientific">Staphylococcus felis</name>
    <dbReference type="NCBI Taxonomy" id="46127"/>
    <lineage>
        <taxon>Bacteria</taxon>
        <taxon>Bacillati</taxon>
        <taxon>Bacillota</taxon>
        <taxon>Bacilli</taxon>
        <taxon>Bacillales</taxon>
        <taxon>Staphylococcaceae</taxon>
        <taxon>Staphylococcus</taxon>
    </lineage>
</organism>
<dbReference type="AlphaFoldDB" id="A0A3E0INZ8"/>
<reference evidence="7 8" key="1">
    <citation type="journal article" date="2018" name="Vet. Microbiol.">
        <title>Characterisation of Staphylococcus felis isolated from cats using whole genome sequencing.</title>
        <authorList>
            <person name="Worthing K."/>
            <person name="Pang S."/>
            <person name="Trott D.J."/>
            <person name="Abraham S."/>
            <person name="Coombs G.W."/>
            <person name="Jordan D."/>
            <person name="McIntyre L."/>
            <person name="Davies M.R."/>
            <person name="Norris J."/>
        </authorList>
    </citation>
    <scope>NUCLEOTIDE SEQUENCE [LARGE SCALE GENOMIC DNA]</scope>
    <source>
        <strain evidence="7 8">F9</strain>
    </source>
</reference>
<name>A0A3E0INZ8_9STAP</name>
<dbReference type="EMBL" id="QKXQ01000360">
    <property type="protein sequence ID" value="REH94323.1"/>
    <property type="molecule type" value="Genomic_DNA"/>
</dbReference>
<dbReference type="GO" id="GO:0003677">
    <property type="term" value="F:DNA binding"/>
    <property type="evidence" value="ECO:0007669"/>
    <property type="project" value="UniProtKB-UniRule"/>
</dbReference>
<dbReference type="PANTHER" id="PTHR30349">
    <property type="entry name" value="PHAGE INTEGRASE-RELATED"/>
    <property type="match status" value="1"/>
</dbReference>
<dbReference type="Pfam" id="PF00589">
    <property type="entry name" value="Phage_integrase"/>
    <property type="match status" value="1"/>
</dbReference>
<dbReference type="GO" id="GO:0006310">
    <property type="term" value="P:DNA recombination"/>
    <property type="evidence" value="ECO:0007669"/>
    <property type="project" value="UniProtKB-KW"/>
</dbReference>
<evidence type="ECO:0000313" key="8">
    <source>
        <dbReference type="Proteomes" id="UP000256562"/>
    </source>
</evidence>
<dbReference type="Gene3D" id="1.10.443.10">
    <property type="entry name" value="Intergrase catalytic core"/>
    <property type="match status" value="1"/>
</dbReference>
<feature type="domain" description="Tyr recombinase" evidence="5">
    <location>
        <begin position="140"/>
        <end position="319"/>
    </location>
</feature>
<evidence type="ECO:0000259" key="5">
    <source>
        <dbReference type="PROSITE" id="PS51898"/>
    </source>
</evidence>